<dbReference type="EMBL" id="WHVB01000003">
    <property type="protein sequence ID" value="KAF8484464.1"/>
    <property type="molecule type" value="Genomic_DNA"/>
</dbReference>
<gene>
    <name evidence="3" type="ORF">DFH94DRAFT_713835</name>
</gene>
<evidence type="ECO:0000256" key="2">
    <source>
        <dbReference type="SAM" id="Phobius"/>
    </source>
</evidence>
<proteinExistence type="predicted"/>
<dbReference type="AlphaFoldDB" id="A0A9P5N2C0"/>
<comment type="caution">
    <text evidence="3">The sequence shown here is derived from an EMBL/GenBank/DDBJ whole genome shotgun (WGS) entry which is preliminary data.</text>
</comment>
<keyword evidence="2" id="KW-0472">Membrane</keyword>
<reference evidence="3" key="2">
    <citation type="journal article" date="2020" name="Nat. Commun.">
        <title>Large-scale genome sequencing of mycorrhizal fungi provides insights into the early evolution of symbiotic traits.</title>
        <authorList>
            <person name="Miyauchi S."/>
            <person name="Kiss E."/>
            <person name="Kuo A."/>
            <person name="Drula E."/>
            <person name="Kohler A."/>
            <person name="Sanchez-Garcia M."/>
            <person name="Morin E."/>
            <person name="Andreopoulos B."/>
            <person name="Barry K.W."/>
            <person name="Bonito G."/>
            <person name="Buee M."/>
            <person name="Carver A."/>
            <person name="Chen C."/>
            <person name="Cichocki N."/>
            <person name="Clum A."/>
            <person name="Culley D."/>
            <person name="Crous P.W."/>
            <person name="Fauchery L."/>
            <person name="Girlanda M."/>
            <person name="Hayes R.D."/>
            <person name="Keri Z."/>
            <person name="LaButti K."/>
            <person name="Lipzen A."/>
            <person name="Lombard V."/>
            <person name="Magnuson J."/>
            <person name="Maillard F."/>
            <person name="Murat C."/>
            <person name="Nolan M."/>
            <person name="Ohm R.A."/>
            <person name="Pangilinan J."/>
            <person name="Pereira M.F."/>
            <person name="Perotto S."/>
            <person name="Peter M."/>
            <person name="Pfister S."/>
            <person name="Riley R."/>
            <person name="Sitrit Y."/>
            <person name="Stielow J.B."/>
            <person name="Szollosi G."/>
            <person name="Zifcakova L."/>
            <person name="Stursova M."/>
            <person name="Spatafora J.W."/>
            <person name="Tedersoo L."/>
            <person name="Vaario L.M."/>
            <person name="Yamada A."/>
            <person name="Yan M."/>
            <person name="Wang P."/>
            <person name="Xu J."/>
            <person name="Bruns T."/>
            <person name="Baldrian P."/>
            <person name="Vilgalys R."/>
            <person name="Dunand C."/>
            <person name="Henrissat B."/>
            <person name="Grigoriev I.V."/>
            <person name="Hibbett D."/>
            <person name="Nagy L.G."/>
            <person name="Martin F.M."/>
        </authorList>
    </citation>
    <scope>NUCLEOTIDE SEQUENCE</scope>
    <source>
        <strain evidence="3">Prilba</strain>
    </source>
</reference>
<keyword evidence="2" id="KW-1133">Transmembrane helix</keyword>
<evidence type="ECO:0000313" key="3">
    <source>
        <dbReference type="EMBL" id="KAF8484464.1"/>
    </source>
</evidence>
<accession>A0A9P5N2C0</accession>
<dbReference type="Proteomes" id="UP000759537">
    <property type="component" value="Unassembled WGS sequence"/>
</dbReference>
<feature type="region of interest" description="Disordered" evidence="1">
    <location>
        <begin position="1"/>
        <end position="27"/>
    </location>
</feature>
<reference evidence="3" key="1">
    <citation type="submission" date="2019-10" db="EMBL/GenBank/DDBJ databases">
        <authorList>
            <consortium name="DOE Joint Genome Institute"/>
            <person name="Kuo A."/>
            <person name="Miyauchi S."/>
            <person name="Kiss E."/>
            <person name="Drula E."/>
            <person name="Kohler A."/>
            <person name="Sanchez-Garcia M."/>
            <person name="Andreopoulos B."/>
            <person name="Barry K.W."/>
            <person name="Bonito G."/>
            <person name="Buee M."/>
            <person name="Carver A."/>
            <person name="Chen C."/>
            <person name="Cichocki N."/>
            <person name="Clum A."/>
            <person name="Culley D."/>
            <person name="Crous P.W."/>
            <person name="Fauchery L."/>
            <person name="Girlanda M."/>
            <person name="Hayes R."/>
            <person name="Keri Z."/>
            <person name="LaButti K."/>
            <person name="Lipzen A."/>
            <person name="Lombard V."/>
            <person name="Magnuson J."/>
            <person name="Maillard F."/>
            <person name="Morin E."/>
            <person name="Murat C."/>
            <person name="Nolan M."/>
            <person name="Ohm R."/>
            <person name="Pangilinan J."/>
            <person name="Pereira M."/>
            <person name="Perotto S."/>
            <person name="Peter M."/>
            <person name="Riley R."/>
            <person name="Sitrit Y."/>
            <person name="Stielow B."/>
            <person name="Szollosi G."/>
            <person name="Zifcakova L."/>
            <person name="Stursova M."/>
            <person name="Spatafora J.W."/>
            <person name="Tedersoo L."/>
            <person name="Vaario L.-M."/>
            <person name="Yamada A."/>
            <person name="Yan M."/>
            <person name="Wang P."/>
            <person name="Xu J."/>
            <person name="Bruns T."/>
            <person name="Baldrian P."/>
            <person name="Vilgalys R."/>
            <person name="Henrissat B."/>
            <person name="Grigoriev I.V."/>
            <person name="Hibbett D."/>
            <person name="Nagy L.G."/>
            <person name="Martin F.M."/>
        </authorList>
    </citation>
    <scope>NUCLEOTIDE SEQUENCE</scope>
    <source>
        <strain evidence="3">Prilba</strain>
    </source>
</reference>
<keyword evidence="2" id="KW-0812">Transmembrane</keyword>
<protein>
    <submittedName>
        <fullName evidence="3">Uncharacterized protein</fullName>
    </submittedName>
</protein>
<evidence type="ECO:0000313" key="4">
    <source>
        <dbReference type="Proteomes" id="UP000759537"/>
    </source>
</evidence>
<evidence type="ECO:0000256" key="1">
    <source>
        <dbReference type="SAM" id="MobiDB-lite"/>
    </source>
</evidence>
<sequence length="79" mass="8702">MRSCAAALPGSPSLIARNTRDESNPSSRKRLNIALSFVATFIGLPDSVKYHSGLWNPMTHGNISLVIVLLLFRFVRGDF</sequence>
<organism evidence="3 4">
    <name type="scientific">Russula ochroleuca</name>
    <dbReference type="NCBI Taxonomy" id="152965"/>
    <lineage>
        <taxon>Eukaryota</taxon>
        <taxon>Fungi</taxon>
        <taxon>Dikarya</taxon>
        <taxon>Basidiomycota</taxon>
        <taxon>Agaricomycotina</taxon>
        <taxon>Agaricomycetes</taxon>
        <taxon>Russulales</taxon>
        <taxon>Russulaceae</taxon>
        <taxon>Russula</taxon>
    </lineage>
</organism>
<name>A0A9P5N2C0_9AGAM</name>
<keyword evidence="4" id="KW-1185">Reference proteome</keyword>
<dbReference type="OrthoDB" id="2937326at2759"/>
<feature type="transmembrane region" description="Helical" evidence="2">
    <location>
        <begin position="54"/>
        <end position="75"/>
    </location>
</feature>